<evidence type="ECO:0000256" key="6">
    <source>
        <dbReference type="ARBA" id="ARBA00022840"/>
    </source>
</evidence>
<comment type="caution">
    <text evidence="11">The sequence shown here is derived from an EMBL/GenBank/DDBJ whole genome shotgun (WGS) entry which is preliminary data.</text>
</comment>
<dbReference type="GO" id="GO:0005524">
    <property type="term" value="F:ATP binding"/>
    <property type="evidence" value="ECO:0007669"/>
    <property type="project" value="UniProtKB-KW"/>
</dbReference>
<dbReference type="SUPFAM" id="SSF52317">
    <property type="entry name" value="Class I glutamine amidotransferase-like"/>
    <property type="match status" value="1"/>
</dbReference>
<evidence type="ECO:0000256" key="5">
    <source>
        <dbReference type="ARBA" id="ARBA00022741"/>
    </source>
</evidence>
<comment type="catalytic activity">
    <reaction evidence="9">
        <text>UTP + L-glutamine + ATP + H2O = CTP + L-glutamate + ADP + phosphate + 2 H(+)</text>
        <dbReference type="Rhea" id="RHEA:26426"/>
        <dbReference type="ChEBI" id="CHEBI:15377"/>
        <dbReference type="ChEBI" id="CHEBI:15378"/>
        <dbReference type="ChEBI" id="CHEBI:29985"/>
        <dbReference type="ChEBI" id="CHEBI:30616"/>
        <dbReference type="ChEBI" id="CHEBI:37563"/>
        <dbReference type="ChEBI" id="CHEBI:43474"/>
        <dbReference type="ChEBI" id="CHEBI:46398"/>
        <dbReference type="ChEBI" id="CHEBI:58359"/>
        <dbReference type="ChEBI" id="CHEBI:456216"/>
        <dbReference type="EC" id="6.3.4.2"/>
    </reaction>
</comment>
<organism evidence="11 12">
    <name type="scientific">Hevea brasiliensis</name>
    <name type="common">Para rubber tree</name>
    <name type="synonym">Siphonia brasiliensis</name>
    <dbReference type="NCBI Taxonomy" id="3981"/>
    <lineage>
        <taxon>Eukaryota</taxon>
        <taxon>Viridiplantae</taxon>
        <taxon>Streptophyta</taxon>
        <taxon>Embryophyta</taxon>
        <taxon>Tracheophyta</taxon>
        <taxon>Spermatophyta</taxon>
        <taxon>Magnoliopsida</taxon>
        <taxon>eudicotyledons</taxon>
        <taxon>Gunneridae</taxon>
        <taxon>Pentapetalae</taxon>
        <taxon>rosids</taxon>
        <taxon>fabids</taxon>
        <taxon>Malpighiales</taxon>
        <taxon>Euphorbiaceae</taxon>
        <taxon>Crotonoideae</taxon>
        <taxon>Micrandreae</taxon>
        <taxon>Hevea</taxon>
    </lineage>
</organism>
<accession>A0A6A6NIR4</accession>
<dbReference type="GO" id="GO:0003883">
    <property type="term" value="F:CTP synthase activity"/>
    <property type="evidence" value="ECO:0007669"/>
    <property type="project" value="UniProtKB-EC"/>
</dbReference>
<dbReference type="PANTHER" id="PTHR11550:SF40">
    <property type="entry name" value="CTP SYNTHASE"/>
    <property type="match status" value="1"/>
</dbReference>
<evidence type="ECO:0000259" key="10">
    <source>
        <dbReference type="Pfam" id="PF00117"/>
    </source>
</evidence>
<keyword evidence="4" id="KW-0436">Ligase</keyword>
<comment type="pathway">
    <text evidence="1">Pyrimidine metabolism; CTP biosynthesis via de novo pathway; CTP from UDP: step 2/2.</text>
</comment>
<evidence type="ECO:0000256" key="7">
    <source>
        <dbReference type="ARBA" id="ARBA00022962"/>
    </source>
</evidence>
<name>A0A6A6NIR4_HEVBR</name>
<dbReference type="EMBL" id="JAAGAX010000001">
    <property type="protein sequence ID" value="KAF2325104.1"/>
    <property type="molecule type" value="Genomic_DNA"/>
</dbReference>
<reference evidence="11 12" key="1">
    <citation type="journal article" date="2020" name="Mol. Plant">
        <title>The Chromosome-Based Rubber Tree Genome Provides New Insights into Spurge Genome Evolution and Rubber Biosynthesis.</title>
        <authorList>
            <person name="Liu J."/>
            <person name="Shi C."/>
            <person name="Shi C.C."/>
            <person name="Li W."/>
            <person name="Zhang Q.J."/>
            <person name="Zhang Y."/>
            <person name="Li K."/>
            <person name="Lu H.F."/>
            <person name="Shi C."/>
            <person name="Zhu S.T."/>
            <person name="Xiao Z.Y."/>
            <person name="Nan H."/>
            <person name="Yue Y."/>
            <person name="Zhu X.G."/>
            <person name="Wu Y."/>
            <person name="Hong X.N."/>
            <person name="Fan G.Y."/>
            <person name="Tong Y."/>
            <person name="Zhang D."/>
            <person name="Mao C.L."/>
            <person name="Liu Y.L."/>
            <person name="Hao S.J."/>
            <person name="Liu W.Q."/>
            <person name="Lv M.Q."/>
            <person name="Zhang H.B."/>
            <person name="Liu Y."/>
            <person name="Hu-Tang G.R."/>
            <person name="Wang J.P."/>
            <person name="Wang J.H."/>
            <person name="Sun Y.H."/>
            <person name="Ni S.B."/>
            <person name="Chen W.B."/>
            <person name="Zhang X.C."/>
            <person name="Jiao Y.N."/>
            <person name="Eichler E.E."/>
            <person name="Li G.H."/>
            <person name="Liu X."/>
            <person name="Gao L.Z."/>
        </authorList>
    </citation>
    <scope>NUCLEOTIDE SEQUENCE [LARGE SCALE GENOMIC DNA]</scope>
    <source>
        <strain evidence="12">cv. GT1</strain>
        <tissue evidence="11">Leaf</tissue>
    </source>
</reference>
<evidence type="ECO:0000256" key="1">
    <source>
        <dbReference type="ARBA" id="ARBA00005171"/>
    </source>
</evidence>
<dbReference type="InterPro" id="IPR004468">
    <property type="entry name" value="CTP_synthase"/>
</dbReference>
<evidence type="ECO:0000256" key="3">
    <source>
        <dbReference type="ARBA" id="ARBA00012291"/>
    </source>
</evidence>
<keyword evidence="12" id="KW-1185">Reference proteome</keyword>
<gene>
    <name evidence="11" type="ORF">GH714_022788</name>
</gene>
<evidence type="ECO:0000256" key="9">
    <source>
        <dbReference type="ARBA" id="ARBA00047781"/>
    </source>
</evidence>
<proteinExistence type="inferred from homology"/>
<evidence type="ECO:0000313" key="11">
    <source>
        <dbReference type="EMBL" id="KAF2325104.1"/>
    </source>
</evidence>
<feature type="domain" description="Glutamine amidotransferase" evidence="10">
    <location>
        <begin position="94"/>
        <end position="118"/>
    </location>
</feature>
<dbReference type="Proteomes" id="UP000467840">
    <property type="component" value="Chromosome 5"/>
</dbReference>
<evidence type="ECO:0000256" key="2">
    <source>
        <dbReference type="ARBA" id="ARBA00007533"/>
    </source>
</evidence>
<dbReference type="AlphaFoldDB" id="A0A6A6NIR4"/>
<evidence type="ECO:0000256" key="8">
    <source>
        <dbReference type="ARBA" id="ARBA00022975"/>
    </source>
</evidence>
<protein>
    <recommendedName>
        <fullName evidence="3">CTP synthase (glutamine hydrolyzing)</fullName>
        <ecNumber evidence="3">6.3.4.2</ecNumber>
    </recommendedName>
</protein>
<dbReference type="InterPro" id="IPR029062">
    <property type="entry name" value="Class_I_gatase-like"/>
</dbReference>
<dbReference type="GO" id="GO:0042802">
    <property type="term" value="F:identical protein binding"/>
    <property type="evidence" value="ECO:0007669"/>
    <property type="project" value="TreeGrafter"/>
</dbReference>
<dbReference type="GO" id="GO:0019856">
    <property type="term" value="P:pyrimidine nucleobase biosynthetic process"/>
    <property type="evidence" value="ECO:0007669"/>
    <property type="project" value="TreeGrafter"/>
</dbReference>
<keyword evidence="8" id="KW-0665">Pyrimidine biosynthesis</keyword>
<sequence length="136" mass="15930">MQSRHRENLGMEFDRNWRGAETSLEPSNSTLESQWPLLHRFNNTHGSTMRLGSRKTFFQTPDCITAKLYGNPQYVDERHRHRYEILELPSHSFYIGVQFHPEFKSRPRRPSPLFLGFILAATGKLEGYLNNHQNGV</sequence>
<dbReference type="EC" id="6.3.4.2" evidence="3"/>
<keyword evidence="5" id="KW-0547">Nucleotide-binding</keyword>
<dbReference type="InterPro" id="IPR017926">
    <property type="entry name" value="GATASE"/>
</dbReference>
<dbReference type="GO" id="GO:0044210">
    <property type="term" value="P:'de novo' CTP biosynthetic process"/>
    <property type="evidence" value="ECO:0007669"/>
    <property type="project" value="UniProtKB-UniPathway"/>
</dbReference>
<dbReference type="Gene3D" id="3.40.50.880">
    <property type="match status" value="2"/>
</dbReference>
<dbReference type="PANTHER" id="PTHR11550">
    <property type="entry name" value="CTP SYNTHASE"/>
    <property type="match status" value="1"/>
</dbReference>
<keyword evidence="7" id="KW-0315">Glutamine amidotransferase</keyword>
<evidence type="ECO:0000313" key="12">
    <source>
        <dbReference type="Proteomes" id="UP000467840"/>
    </source>
</evidence>
<dbReference type="UniPathway" id="UPA00159">
    <property type="reaction ID" value="UER00277"/>
</dbReference>
<comment type="similarity">
    <text evidence="2">Belongs to the CTP synthase family.</text>
</comment>
<dbReference type="Pfam" id="PF00117">
    <property type="entry name" value="GATase"/>
    <property type="match status" value="1"/>
</dbReference>
<keyword evidence="6" id="KW-0067">ATP-binding</keyword>
<evidence type="ECO:0000256" key="4">
    <source>
        <dbReference type="ARBA" id="ARBA00022598"/>
    </source>
</evidence>